<accession>A0A8J3C0U6</accession>
<feature type="compositionally biased region" description="Basic and acidic residues" evidence="14">
    <location>
        <begin position="394"/>
        <end position="403"/>
    </location>
</feature>
<keyword evidence="4" id="KW-0645">Protease</keyword>
<comment type="similarity">
    <text evidence="1">In the C-terminal section; belongs to the transpeptidase family.</text>
</comment>
<comment type="catalytic activity">
    <reaction evidence="12">
        <text>Preferential cleavage: (Ac)2-L-Lys-D-Ala-|-D-Ala. Also transpeptidation of peptidyl-alanyl moieties that are N-acyl substituents of D-alanine.</text>
        <dbReference type="EC" id="3.4.16.4"/>
    </reaction>
</comment>
<dbReference type="PANTHER" id="PTHR32282">
    <property type="entry name" value="BINDING PROTEIN TRANSPEPTIDASE, PUTATIVE-RELATED"/>
    <property type="match status" value="1"/>
</dbReference>
<dbReference type="InterPro" id="IPR023346">
    <property type="entry name" value="Lysozyme-like_dom_sf"/>
</dbReference>
<comment type="caution">
    <text evidence="18">The sequence shown here is derived from an EMBL/GenBank/DDBJ whole genome shotgun (WGS) entry which is preliminary data.</text>
</comment>
<comment type="similarity">
    <text evidence="2">In the N-terminal section; belongs to the glycosyltransferase 51 family.</text>
</comment>
<evidence type="ECO:0000256" key="13">
    <source>
        <dbReference type="ARBA" id="ARBA00049902"/>
    </source>
</evidence>
<evidence type="ECO:0000256" key="4">
    <source>
        <dbReference type="ARBA" id="ARBA00022670"/>
    </source>
</evidence>
<keyword evidence="10" id="KW-0511">Multifunctional enzyme</keyword>
<organism evidence="18 19">
    <name type="scientific">Mangrovihabitans endophyticus</name>
    <dbReference type="NCBI Taxonomy" id="1751298"/>
    <lineage>
        <taxon>Bacteria</taxon>
        <taxon>Bacillati</taxon>
        <taxon>Actinomycetota</taxon>
        <taxon>Actinomycetes</taxon>
        <taxon>Micromonosporales</taxon>
        <taxon>Micromonosporaceae</taxon>
        <taxon>Mangrovihabitans</taxon>
    </lineage>
</organism>
<evidence type="ECO:0000256" key="7">
    <source>
        <dbReference type="ARBA" id="ARBA00022801"/>
    </source>
</evidence>
<dbReference type="Gene3D" id="1.10.3810.10">
    <property type="entry name" value="Biosynthetic peptidoglycan transglycosylase-like"/>
    <property type="match status" value="1"/>
</dbReference>
<keyword evidence="15" id="KW-0812">Transmembrane</keyword>
<comment type="catalytic activity">
    <reaction evidence="13">
        <text>[GlcNAc-(1-&gt;4)-Mur2Ac(oyl-L-Ala-gamma-D-Glu-L-Lys-D-Ala-D-Ala)](n)-di-trans,octa-cis-undecaprenyl diphosphate + beta-D-GlcNAc-(1-&gt;4)-Mur2Ac(oyl-L-Ala-gamma-D-Glu-L-Lys-D-Ala-D-Ala)-di-trans,octa-cis-undecaprenyl diphosphate = [GlcNAc-(1-&gt;4)-Mur2Ac(oyl-L-Ala-gamma-D-Glu-L-Lys-D-Ala-D-Ala)](n+1)-di-trans,octa-cis-undecaprenyl diphosphate + di-trans,octa-cis-undecaprenyl diphosphate + H(+)</text>
        <dbReference type="Rhea" id="RHEA:23708"/>
        <dbReference type="Rhea" id="RHEA-COMP:9602"/>
        <dbReference type="Rhea" id="RHEA-COMP:9603"/>
        <dbReference type="ChEBI" id="CHEBI:15378"/>
        <dbReference type="ChEBI" id="CHEBI:58405"/>
        <dbReference type="ChEBI" id="CHEBI:60033"/>
        <dbReference type="ChEBI" id="CHEBI:78435"/>
        <dbReference type="EC" id="2.4.99.28"/>
    </reaction>
</comment>
<dbReference type="Proteomes" id="UP000656042">
    <property type="component" value="Unassembled WGS sequence"/>
</dbReference>
<dbReference type="Pfam" id="PF00912">
    <property type="entry name" value="Transgly"/>
    <property type="match status" value="1"/>
</dbReference>
<evidence type="ECO:0000256" key="9">
    <source>
        <dbReference type="ARBA" id="ARBA00022984"/>
    </source>
</evidence>
<gene>
    <name evidence="18" type="ORF">GCM10012284_41570</name>
</gene>
<keyword evidence="9" id="KW-0573">Peptidoglycan synthesis</keyword>
<evidence type="ECO:0000256" key="3">
    <source>
        <dbReference type="ARBA" id="ARBA00022645"/>
    </source>
</evidence>
<feature type="transmembrane region" description="Helical" evidence="15">
    <location>
        <begin position="21"/>
        <end position="47"/>
    </location>
</feature>
<keyword evidence="8" id="KW-0133">Cell shape</keyword>
<dbReference type="Gene3D" id="3.40.710.10">
    <property type="entry name" value="DD-peptidase/beta-lactamase superfamily"/>
    <property type="match status" value="1"/>
</dbReference>
<dbReference type="InterPro" id="IPR036950">
    <property type="entry name" value="PBP_transglycosylase"/>
</dbReference>
<evidence type="ECO:0000256" key="14">
    <source>
        <dbReference type="SAM" id="MobiDB-lite"/>
    </source>
</evidence>
<dbReference type="Pfam" id="PF00905">
    <property type="entry name" value="Transpeptidase"/>
    <property type="match status" value="1"/>
</dbReference>
<dbReference type="GO" id="GO:0006508">
    <property type="term" value="P:proteolysis"/>
    <property type="evidence" value="ECO:0007669"/>
    <property type="project" value="UniProtKB-KW"/>
</dbReference>
<dbReference type="SUPFAM" id="SSF56601">
    <property type="entry name" value="beta-lactamase/transpeptidase-like"/>
    <property type="match status" value="1"/>
</dbReference>
<feature type="region of interest" description="Disordered" evidence="14">
    <location>
        <begin position="390"/>
        <end position="415"/>
    </location>
</feature>
<name>A0A8J3C0U6_9ACTN</name>
<evidence type="ECO:0000313" key="18">
    <source>
        <dbReference type="EMBL" id="GGL02647.1"/>
    </source>
</evidence>
<proteinExistence type="inferred from homology"/>
<dbReference type="GO" id="GO:0008955">
    <property type="term" value="F:peptidoglycan glycosyltransferase activity"/>
    <property type="evidence" value="ECO:0007669"/>
    <property type="project" value="UniProtKB-EC"/>
</dbReference>
<dbReference type="GO" id="GO:0009002">
    <property type="term" value="F:serine-type D-Ala-D-Ala carboxypeptidase activity"/>
    <property type="evidence" value="ECO:0007669"/>
    <property type="project" value="UniProtKB-EC"/>
</dbReference>
<evidence type="ECO:0000256" key="10">
    <source>
        <dbReference type="ARBA" id="ARBA00023268"/>
    </source>
</evidence>
<dbReference type="PANTHER" id="PTHR32282:SF33">
    <property type="entry name" value="PEPTIDOGLYCAN GLYCOSYLTRANSFERASE"/>
    <property type="match status" value="1"/>
</dbReference>
<keyword evidence="6" id="KW-0808">Transferase</keyword>
<protein>
    <submittedName>
        <fullName evidence="18">Penicillin-binding protein</fullName>
    </submittedName>
</protein>
<evidence type="ECO:0000256" key="6">
    <source>
        <dbReference type="ARBA" id="ARBA00022679"/>
    </source>
</evidence>
<keyword evidence="15" id="KW-1133">Transmembrane helix</keyword>
<evidence type="ECO:0000256" key="11">
    <source>
        <dbReference type="ARBA" id="ARBA00023316"/>
    </source>
</evidence>
<feature type="domain" description="Penicillin-binding protein transpeptidase" evidence="16">
    <location>
        <begin position="370"/>
        <end position="691"/>
    </location>
</feature>
<feature type="domain" description="Glycosyl transferase family 51" evidence="17">
    <location>
        <begin position="81"/>
        <end position="264"/>
    </location>
</feature>
<dbReference type="InterPro" id="IPR012338">
    <property type="entry name" value="Beta-lactam/transpept-like"/>
</dbReference>
<dbReference type="EMBL" id="BMMX01000020">
    <property type="protein sequence ID" value="GGL02647.1"/>
    <property type="molecule type" value="Genomic_DNA"/>
</dbReference>
<evidence type="ECO:0000256" key="8">
    <source>
        <dbReference type="ARBA" id="ARBA00022960"/>
    </source>
</evidence>
<evidence type="ECO:0000256" key="12">
    <source>
        <dbReference type="ARBA" id="ARBA00034000"/>
    </source>
</evidence>
<keyword evidence="15" id="KW-0472">Membrane</keyword>
<dbReference type="GO" id="GO:0008360">
    <property type="term" value="P:regulation of cell shape"/>
    <property type="evidence" value="ECO:0007669"/>
    <property type="project" value="UniProtKB-KW"/>
</dbReference>
<dbReference type="InterPro" id="IPR001460">
    <property type="entry name" value="PCN-bd_Tpept"/>
</dbReference>
<dbReference type="GO" id="GO:0008658">
    <property type="term" value="F:penicillin binding"/>
    <property type="evidence" value="ECO:0007669"/>
    <property type="project" value="InterPro"/>
</dbReference>
<dbReference type="FunFam" id="1.10.3810.10:FF:000001">
    <property type="entry name" value="Penicillin-binding protein 1A"/>
    <property type="match status" value="1"/>
</dbReference>
<dbReference type="GO" id="GO:0071555">
    <property type="term" value="P:cell wall organization"/>
    <property type="evidence" value="ECO:0007669"/>
    <property type="project" value="UniProtKB-KW"/>
</dbReference>
<dbReference type="InterPro" id="IPR050396">
    <property type="entry name" value="Glycosyltr_51/Transpeptidase"/>
</dbReference>
<evidence type="ECO:0000256" key="5">
    <source>
        <dbReference type="ARBA" id="ARBA00022676"/>
    </source>
</evidence>
<evidence type="ECO:0000256" key="15">
    <source>
        <dbReference type="SAM" id="Phobius"/>
    </source>
</evidence>
<evidence type="ECO:0000259" key="17">
    <source>
        <dbReference type="Pfam" id="PF00912"/>
    </source>
</evidence>
<evidence type="ECO:0000256" key="1">
    <source>
        <dbReference type="ARBA" id="ARBA00007090"/>
    </source>
</evidence>
<keyword evidence="5" id="KW-0328">Glycosyltransferase</keyword>
<evidence type="ECO:0000313" key="19">
    <source>
        <dbReference type="Proteomes" id="UP000656042"/>
    </source>
</evidence>
<keyword evidence="11" id="KW-0961">Cell wall biogenesis/degradation</keyword>
<evidence type="ECO:0000256" key="2">
    <source>
        <dbReference type="ARBA" id="ARBA00007739"/>
    </source>
</evidence>
<keyword evidence="7" id="KW-0378">Hydrolase</keyword>
<dbReference type="SUPFAM" id="SSF53955">
    <property type="entry name" value="Lysozyme-like"/>
    <property type="match status" value="1"/>
</dbReference>
<evidence type="ECO:0000259" key="16">
    <source>
        <dbReference type="Pfam" id="PF00905"/>
    </source>
</evidence>
<reference evidence="18" key="2">
    <citation type="submission" date="2020-09" db="EMBL/GenBank/DDBJ databases">
        <authorList>
            <person name="Sun Q."/>
            <person name="Zhou Y."/>
        </authorList>
    </citation>
    <scope>NUCLEOTIDE SEQUENCE</scope>
    <source>
        <strain evidence="18">CGMCC 4.7299</strain>
    </source>
</reference>
<sequence length="720" mass="77958">MSYLQGVKKIPLAAAGRVAPLIRAGLIVGVVVAGLAYPLAALAGIGVKAGSDAWQNMPEELTVVPSAQTTYVYASDGRTLLTMFYEEHRKPTKIEDMSPYLTQAIVASEDTRFYEHNGVDAKGVARAFVANHQAGGVSQGASTLTMQYVRMALRDGAKTPRQALAATEQTAARKIREMRLAVELEKRLSKQEILERYLNSAYFGHRAYGVFAASQVFFSKTPDKLTLTEAALLAGLVKAPTAYDPARGNLEAATGRRNYVIDQMAKMGTITSAQTSTAKHAKIALKLSSPPNDCVSVPAAHNDWGFFCDYFRTWWLQQPAFGATPSEREESLRRGGYRVVTTIDPKIQSFAMEHVLDKEKKRSKYAHGEVVIQPGTGWIRAMAVNRSYSLDQSDNGKHSDPALRKTQKGNYPNTVNPLLGGGDMAGYQAGSTFKIFTMLAALDRGMPLSTAFNSPERYTSKYITAPGPATCGNYWCPKNASKSMTGRQTMWSGFGKSVNTYFVQLEQKVGAERAVRMAERLGLRWRTDVDRTLAQPGNAEQWGAFTLGVSDATPVEMANVFATVAADGKHCEPIPVRSIAQPDGKPVTYQGTRVAAPRCKQALRPAVARAATDAARCVTGYGAAKGGCGGWSTSPMVHAIMRRPVAGKSGTTDGNRTAWFVGFTPQLAAAAFVADPDNPKDYVGTSRGTISKYTVAQTLRDALKGQPKKTFSSPPSWIVR</sequence>
<dbReference type="InterPro" id="IPR001264">
    <property type="entry name" value="Glyco_trans_51"/>
</dbReference>
<dbReference type="GO" id="GO:0030288">
    <property type="term" value="C:outer membrane-bounded periplasmic space"/>
    <property type="evidence" value="ECO:0007669"/>
    <property type="project" value="TreeGrafter"/>
</dbReference>
<dbReference type="AlphaFoldDB" id="A0A8J3C0U6"/>
<keyword evidence="3" id="KW-0121">Carboxypeptidase</keyword>
<reference evidence="18" key="1">
    <citation type="journal article" date="2014" name="Int. J. Syst. Evol. Microbiol.">
        <title>Complete genome sequence of Corynebacterium casei LMG S-19264T (=DSM 44701T), isolated from a smear-ripened cheese.</title>
        <authorList>
            <consortium name="US DOE Joint Genome Institute (JGI-PGF)"/>
            <person name="Walter F."/>
            <person name="Albersmeier A."/>
            <person name="Kalinowski J."/>
            <person name="Ruckert C."/>
        </authorList>
    </citation>
    <scope>NUCLEOTIDE SEQUENCE</scope>
    <source>
        <strain evidence="18">CGMCC 4.7299</strain>
    </source>
</reference>
<keyword evidence="19" id="KW-1185">Reference proteome</keyword>
<dbReference type="GO" id="GO:0009252">
    <property type="term" value="P:peptidoglycan biosynthetic process"/>
    <property type="evidence" value="ECO:0007669"/>
    <property type="project" value="UniProtKB-KW"/>
</dbReference>